<name>A0AAW5JLA5_9FIRM</name>
<accession>A0AAW5JLA5</accession>
<comment type="caution">
    <text evidence="2">The sequence shown here is derived from an EMBL/GenBank/DDBJ whole genome shotgun (WGS) entry which is preliminary data.</text>
</comment>
<dbReference type="EMBL" id="JANFYS010000022">
    <property type="protein sequence ID" value="MCQ4770966.1"/>
    <property type="molecule type" value="Genomic_DNA"/>
</dbReference>
<organism evidence="2 3">
    <name type="scientific">Intestinimonas massiliensis</name>
    <name type="common">ex Afouda et al. 2020</name>
    <dbReference type="NCBI Taxonomy" id="1673721"/>
    <lineage>
        <taxon>Bacteria</taxon>
        <taxon>Bacillati</taxon>
        <taxon>Bacillota</taxon>
        <taxon>Clostridia</taxon>
        <taxon>Eubacteriales</taxon>
        <taxon>Intestinimonas</taxon>
    </lineage>
</organism>
<reference evidence="2" key="1">
    <citation type="submission" date="2022-06" db="EMBL/GenBank/DDBJ databases">
        <title>Isolation of gut microbiota from human fecal samples.</title>
        <authorList>
            <person name="Pamer E.G."/>
            <person name="Barat B."/>
            <person name="Waligurski E."/>
            <person name="Medina S."/>
            <person name="Paddock L."/>
            <person name="Mostad J."/>
        </authorList>
    </citation>
    <scope>NUCLEOTIDE SEQUENCE</scope>
    <source>
        <strain evidence="2">DFI.9.91</strain>
    </source>
</reference>
<sequence>MRGSRGVYRVALTAVLAAVSLILLYLSALLPTGRMGIVALAGLTPAAAVVSSGVGAGVLCYAGTGILALILLPDKGGALLYLLFFGLYPIVKYAVERLRRLPLELLLKLAFFNGMLTVFLFGLRAVLLSALPAAGQALWLVYAGGNMVFLLYDFGFSQVISFYSRRIDRVLRKGRS</sequence>
<keyword evidence="1" id="KW-0812">Transmembrane</keyword>
<proteinExistence type="predicted"/>
<feature type="transmembrane region" description="Helical" evidence="1">
    <location>
        <begin position="6"/>
        <end position="26"/>
    </location>
</feature>
<dbReference type="AlphaFoldDB" id="A0AAW5JLA5"/>
<keyword evidence="1" id="KW-1133">Transmembrane helix</keyword>
<dbReference type="Proteomes" id="UP001204562">
    <property type="component" value="Unassembled WGS sequence"/>
</dbReference>
<feature type="transmembrane region" description="Helical" evidence="1">
    <location>
        <begin position="38"/>
        <end position="71"/>
    </location>
</feature>
<evidence type="ECO:0000313" key="2">
    <source>
        <dbReference type="EMBL" id="MCQ4770966.1"/>
    </source>
</evidence>
<evidence type="ECO:0000313" key="3">
    <source>
        <dbReference type="Proteomes" id="UP001204562"/>
    </source>
</evidence>
<keyword evidence="1" id="KW-0472">Membrane</keyword>
<evidence type="ECO:0000256" key="1">
    <source>
        <dbReference type="SAM" id="Phobius"/>
    </source>
</evidence>
<feature type="transmembrane region" description="Helical" evidence="1">
    <location>
        <begin position="139"/>
        <end position="163"/>
    </location>
</feature>
<protein>
    <submittedName>
        <fullName evidence="2">Uncharacterized protein</fullName>
    </submittedName>
</protein>
<feature type="transmembrane region" description="Helical" evidence="1">
    <location>
        <begin position="107"/>
        <end position="127"/>
    </location>
</feature>
<gene>
    <name evidence="2" type="ORF">NE579_10920</name>
</gene>